<dbReference type="SUPFAM" id="SSF52540">
    <property type="entry name" value="P-loop containing nucleoside triphosphate hydrolases"/>
    <property type="match status" value="1"/>
</dbReference>
<dbReference type="PANTHER" id="PTHR37816:SF1">
    <property type="entry name" value="TOXIN"/>
    <property type="match status" value="1"/>
</dbReference>
<sequence length="185" mass="22263">MRINVIGTAGSGKSFFSKRVAQKLNIPCVEIEALAWKSNWTEATDEELFSKLKTHLSSNDWVLDGNYSKTRHIKWKKCQMVVYLDMPFHIIFYRLLRRTLIRIFTGEELWAGNKETFWRQFFTGHSVIWWGLSNFFPKRRYYFIDSKNPKYSHIKFVRLRSKKEVEDFVTHKLYTFFNTSETFVF</sequence>
<evidence type="ECO:0000313" key="1">
    <source>
        <dbReference type="EMBL" id="SVB74262.1"/>
    </source>
</evidence>
<dbReference type="AlphaFoldDB" id="A0A382GHC0"/>
<dbReference type="PANTHER" id="PTHR37816">
    <property type="entry name" value="YALI0E33011P"/>
    <property type="match status" value="1"/>
</dbReference>
<gene>
    <name evidence="1" type="ORF">METZ01_LOCUS227116</name>
</gene>
<organism evidence="1">
    <name type="scientific">marine metagenome</name>
    <dbReference type="NCBI Taxonomy" id="408172"/>
    <lineage>
        <taxon>unclassified sequences</taxon>
        <taxon>metagenomes</taxon>
        <taxon>ecological metagenomes</taxon>
    </lineage>
</organism>
<accession>A0A382GHC0</accession>
<dbReference type="InterPro" id="IPR027417">
    <property type="entry name" value="P-loop_NTPase"/>
</dbReference>
<proteinExistence type="predicted"/>
<dbReference type="InterPro" id="IPR052922">
    <property type="entry name" value="Cytidylate_Kinase-2"/>
</dbReference>
<reference evidence="1" key="1">
    <citation type="submission" date="2018-05" db="EMBL/GenBank/DDBJ databases">
        <authorList>
            <person name="Lanie J.A."/>
            <person name="Ng W.-L."/>
            <person name="Kazmierczak K.M."/>
            <person name="Andrzejewski T.M."/>
            <person name="Davidsen T.M."/>
            <person name="Wayne K.J."/>
            <person name="Tettelin H."/>
            <person name="Glass J.I."/>
            <person name="Rusch D."/>
            <person name="Podicherti R."/>
            <person name="Tsui H.-C.T."/>
            <person name="Winkler M.E."/>
        </authorList>
    </citation>
    <scope>NUCLEOTIDE SEQUENCE</scope>
</reference>
<evidence type="ECO:0008006" key="2">
    <source>
        <dbReference type="Google" id="ProtNLM"/>
    </source>
</evidence>
<dbReference type="EMBL" id="UINC01055415">
    <property type="protein sequence ID" value="SVB74262.1"/>
    <property type="molecule type" value="Genomic_DNA"/>
</dbReference>
<dbReference type="Pfam" id="PF13238">
    <property type="entry name" value="AAA_18"/>
    <property type="match status" value="1"/>
</dbReference>
<dbReference type="Gene3D" id="3.40.50.300">
    <property type="entry name" value="P-loop containing nucleotide triphosphate hydrolases"/>
    <property type="match status" value="1"/>
</dbReference>
<protein>
    <recommendedName>
        <fullName evidence="2">Adenylate kinase</fullName>
    </recommendedName>
</protein>
<name>A0A382GHC0_9ZZZZ</name>